<dbReference type="EMBL" id="CADCTG010000286">
    <property type="protein sequence ID" value="CAA9280598.1"/>
    <property type="molecule type" value="Genomic_DNA"/>
</dbReference>
<dbReference type="GO" id="GO:0000310">
    <property type="term" value="F:xanthine phosphoribosyltransferase activity"/>
    <property type="evidence" value="ECO:0007669"/>
    <property type="project" value="UniProtKB-EC"/>
</dbReference>
<reference evidence="2" key="1">
    <citation type="submission" date="2020-02" db="EMBL/GenBank/DDBJ databases">
        <authorList>
            <person name="Meier V. D."/>
        </authorList>
    </citation>
    <scope>NUCLEOTIDE SEQUENCE</scope>
    <source>
        <strain evidence="2">AVDCRST_MAG08</strain>
    </source>
</reference>
<protein>
    <submittedName>
        <fullName evidence="2">Xanthine-guanine phosphoribosyltransferase</fullName>
        <ecNumber evidence="2">2.4.2.22</ecNumber>
    </submittedName>
</protein>
<feature type="non-terminal residue" evidence="2">
    <location>
        <position position="1"/>
    </location>
</feature>
<sequence length="162" mass="17231">GRAPLLRRELGPAPPRFQGARLAVGGTRPVSWRVRHHPWWVDPGGHRRAGVGVPGDRDGVRRHLRRGAAGRAERGEAAGGRGRRRGLAPGGRSGGHRHHCAAGARHPAAGALRNGLCQTRRPAAGGHLRHGGEPGHLDTVPMGHGGAVRGADRPQCNRRRRL</sequence>
<feature type="non-terminal residue" evidence="2">
    <location>
        <position position="162"/>
    </location>
</feature>
<dbReference type="AlphaFoldDB" id="A0A6J4JIX2"/>
<gene>
    <name evidence="2" type="ORF">AVDCRST_MAG08-3809</name>
</gene>
<accession>A0A6J4JIX2</accession>
<keyword evidence="2" id="KW-0328">Glycosyltransferase</keyword>
<keyword evidence="2" id="KW-0808">Transferase</keyword>
<dbReference type="EC" id="2.4.2.22" evidence="2"/>
<feature type="region of interest" description="Disordered" evidence="1">
    <location>
        <begin position="46"/>
        <end position="101"/>
    </location>
</feature>
<proteinExistence type="predicted"/>
<name>A0A6J4JIX2_9PROT</name>
<evidence type="ECO:0000313" key="2">
    <source>
        <dbReference type="EMBL" id="CAA9280598.1"/>
    </source>
</evidence>
<feature type="region of interest" description="Disordered" evidence="1">
    <location>
        <begin position="121"/>
        <end position="162"/>
    </location>
</feature>
<organism evidence="2">
    <name type="scientific">uncultured Acetobacteraceae bacterium</name>
    <dbReference type="NCBI Taxonomy" id="169975"/>
    <lineage>
        <taxon>Bacteria</taxon>
        <taxon>Pseudomonadati</taxon>
        <taxon>Pseudomonadota</taxon>
        <taxon>Alphaproteobacteria</taxon>
        <taxon>Acetobacterales</taxon>
        <taxon>Acetobacteraceae</taxon>
        <taxon>environmental samples</taxon>
    </lineage>
</organism>
<evidence type="ECO:0000256" key="1">
    <source>
        <dbReference type="SAM" id="MobiDB-lite"/>
    </source>
</evidence>